<dbReference type="AlphaFoldDB" id="E8WWQ2"/>
<dbReference type="PaxDb" id="1198114-AciX9_0308"/>
<evidence type="ECO:0000256" key="1">
    <source>
        <dbReference type="SAM" id="MobiDB-lite"/>
    </source>
</evidence>
<sequence length="143" mass="15388">MAEHGVVTTDAEIEAALNRAKVHDNDPLAVTVEHVQDLRLLIVGLSNGRRLVLPMEDLQGLGSVTHEQIQNYELLGRGSGISFPDLDVDLYVPALIEGVYGNRRWMAMLGRKGGSVRSEAKRMASKTNGAKGGRPKKVSAASA</sequence>
<proteinExistence type="predicted"/>
<evidence type="ECO:0000313" key="2">
    <source>
        <dbReference type="EMBL" id="ADW67380.1"/>
    </source>
</evidence>
<name>E8WWQ2_GRATM</name>
<feature type="region of interest" description="Disordered" evidence="1">
    <location>
        <begin position="117"/>
        <end position="143"/>
    </location>
</feature>
<dbReference type="STRING" id="1198114.AciX9_0308"/>
<dbReference type="InterPro" id="IPR018841">
    <property type="entry name" value="DUF2442"/>
</dbReference>
<dbReference type="EMBL" id="CP002480">
    <property type="protein sequence ID" value="ADW67380.1"/>
    <property type="molecule type" value="Genomic_DNA"/>
</dbReference>
<reference evidence="3" key="1">
    <citation type="submission" date="2011-01" db="EMBL/GenBank/DDBJ databases">
        <title>Complete sequence of chromosome of Acidobacterium sp. MP5ACTX9.</title>
        <authorList>
            <consortium name="US DOE Joint Genome Institute"/>
            <person name="Lucas S."/>
            <person name="Copeland A."/>
            <person name="Lapidus A."/>
            <person name="Cheng J.-F."/>
            <person name="Goodwin L."/>
            <person name="Pitluck S."/>
            <person name="Teshima H."/>
            <person name="Detter J.C."/>
            <person name="Han C."/>
            <person name="Tapia R."/>
            <person name="Land M."/>
            <person name="Hauser L."/>
            <person name="Kyrpides N."/>
            <person name="Ivanova N."/>
            <person name="Ovchinnikova G."/>
            <person name="Pagani I."/>
            <person name="Rawat S.R."/>
            <person name="Mannisto M."/>
            <person name="Haggblom M.M."/>
            <person name="Woyke T."/>
        </authorList>
    </citation>
    <scope>NUCLEOTIDE SEQUENCE [LARGE SCALE GENOMIC DNA]</scope>
    <source>
        <strain evidence="3">MP5ACTX9</strain>
    </source>
</reference>
<dbReference type="eggNOG" id="ENOG5032S4D">
    <property type="taxonomic scope" value="Bacteria"/>
</dbReference>
<dbReference type="Pfam" id="PF10387">
    <property type="entry name" value="DUF2442"/>
    <property type="match status" value="1"/>
</dbReference>
<dbReference type="RefSeq" id="WP_013578708.1">
    <property type="nucleotide sequence ID" value="NC_015064.1"/>
</dbReference>
<dbReference type="OrthoDB" id="8563470at2"/>
<keyword evidence="3" id="KW-1185">Reference proteome</keyword>
<accession>E8WWQ2</accession>
<dbReference type="Gene3D" id="3.30.2020.40">
    <property type="entry name" value="Uncharacterised protein PF10387, DUF2442"/>
    <property type="match status" value="1"/>
</dbReference>
<dbReference type="HOGENOM" id="CLU_144125_1_0_0"/>
<protein>
    <recommendedName>
        <fullName evidence="4">DUF2442 domain-containing protein</fullName>
    </recommendedName>
</protein>
<dbReference type="KEGG" id="acm:AciX9_0308"/>
<dbReference type="Proteomes" id="UP000000343">
    <property type="component" value="Chromosome"/>
</dbReference>
<organism evidence="3">
    <name type="scientific">Granulicella tundricola (strain ATCC BAA-1859 / DSM 23138 / MP5ACTX9)</name>
    <dbReference type="NCBI Taxonomy" id="1198114"/>
    <lineage>
        <taxon>Bacteria</taxon>
        <taxon>Pseudomonadati</taxon>
        <taxon>Acidobacteriota</taxon>
        <taxon>Terriglobia</taxon>
        <taxon>Terriglobales</taxon>
        <taxon>Acidobacteriaceae</taxon>
        <taxon>Granulicella</taxon>
    </lineage>
</organism>
<evidence type="ECO:0000313" key="3">
    <source>
        <dbReference type="Proteomes" id="UP000000343"/>
    </source>
</evidence>
<gene>
    <name evidence="2" type="ordered locus">AciX9_0308</name>
</gene>
<evidence type="ECO:0008006" key="4">
    <source>
        <dbReference type="Google" id="ProtNLM"/>
    </source>
</evidence>